<feature type="compositionally biased region" description="Acidic residues" evidence="1">
    <location>
        <begin position="44"/>
        <end position="64"/>
    </location>
</feature>
<evidence type="ECO:0000256" key="1">
    <source>
        <dbReference type="SAM" id="MobiDB-lite"/>
    </source>
</evidence>
<feature type="region of interest" description="Disordered" evidence="1">
    <location>
        <begin position="1"/>
        <end position="139"/>
    </location>
</feature>
<dbReference type="Gramene" id="GBG63961">
    <property type="protein sequence ID" value="GBG63961"/>
    <property type="gene ID" value="CBR_g39965"/>
</dbReference>
<protein>
    <recommendedName>
        <fullName evidence="4">DDE Tnp4 domain-containing protein</fullName>
    </recommendedName>
</protein>
<dbReference type="EMBL" id="BFEA01000044">
    <property type="protein sequence ID" value="GBG63961.1"/>
    <property type="molecule type" value="Genomic_DNA"/>
</dbReference>
<feature type="compositionally biased region" description="Basic and acidic residues" evidence="1">
    <location>
        <begin position="108"/>
        <end position="119"/>
    </location>
</feature>
<evidence type="ECO:0000313" key="3">
    <source>
        <dbReference type="Proteomes" id="UP000265515"/>
    </source>
</evidence>
<dbReference type="AlphaFoldDB" id="A0A388K1N5"/>
<evidence type="ECO:0008006" key="4">
    <source>
        <dbReference type="Google" id="ProtNLM"/>
    </source>
</evidence>
<reference evidence="2 3" key="1">
    <citation type="journal article" date="2018" name="Cell">
        <title>The Chara Genome: Secondary Complexity and Implications for Plant Terrestrialization.</title>
        <authorList>
            <person name="Nishiyama T."/>
            <person name="Sakayama H."/>
            <person name="Vries J.D."/>
            <person name="Buschmann H."/>
            <person name="Saint-Marcoux D."/>
            <person name="Ullrich K.K."/>
            <person name="Haas F.B."/>
            <person name="Vanderstraeten L."/>
            <person name="Becker D."/>
            <person name="Lang D."/>
            <person name="Vosolsobe S."/>
            <person name="Rombauts S."/>
            <person name="Wilhelmsson P.K.I."/>
            <person name="Janitza P."/>
            <person name="Kern R."/>
            <person name="Heyl A."/>
            <person name="Rumpler F."/>
            <person name="Villalobos L.I.A.C."/>
            <person name="Clay J.M."/>
            <person name="Skokan R."/>
            <person name="Toyoda A."/>
            <person name="Suzuki Y."/>
            <person name="Kagoshima H."/>
            <person name="Schijlen E."/>
            <person name="Tajeshwar N."/>
            <person name="Catarino B."/>
            <person name="Hetherington A.J."/>
            <person name="Saltykova A."/>
            <person name="Bonnot C."/>
            <person name="Breuninger H."/>
            <person name="Symeonidi A."/>
            <person name="Radhakrishnan G.V."/>
            <person name="Van Nieuwerburgh F."/>
            <person name="Deforce D."/>
            <person name="Chang C."/>
            <person name="Karol K.G."/>
            <person name="Hedrich R."/>
            <person name="Ulvskov P."/>
            <person name="Glockner G."/>
            <person name="Delwiche C.F."/>
            <person name="Petrasek J."/>
            <person name="Van de Peer Y."/>
            <person name="Friml J."/>
            <person name="Beilby M."/>
            <person name="Dolan L."/>
            <person name="Kohara Y."/>
            <person name="Sugano S."/>
            <person name="Fujiyama A."/>
            <person name="Delaux P.-M."/>
            <person name="Quint M."/>
            <person name="TheiBen G."/>
            <person name="Hagemann M."/>
            <person name="Harholt J."/>
            <person name="Dunand C."/>
            <person name="Zachgo S."/>
            <person name="Langdale J."/>
            <person name="Maumus F."/>
            <person name="Straeten D.V.D."/>
            <person name="Gould S.B."/>
            <person name="Rensing S.A."/>
        </authorList>
    </citation>
    <scope>NUCLEOTIDE SEQUENCE [LARGE SCALE GENOMIC DNA]</scope>
    <source>
        <strain evidence="2 3">S276</strain>
    </source>
</reference>
<gene>
    <name evidence="2" type="ORF">CBR_g39965</name>
</gene>
<feature type="compositionally biased region" description="Basic residues" evidence="1">
    <location>
        <begin position="128"/>
        <end position="139"/>
    </location>
</feature>
<dbReference type="Proteomes" id="UP000265515">
    <property type="component" value="Unassembled WGS sequence"/>
</dbReference>
<name>A0A388K1N5_CHABU</name>
<organism evidence="2 3">
    <name type="scientific">Chara braunii</name>
    <name type="common">Braun's stonewort</name>
    <dbReference type="NCBI Taxonomy" id="69332"/>
    <lineage>
        <taxon>Eukaryota</taxon>
        <taxon>Viridiplantae</taxon>
        <taxon>Streptophyta</taxon>
        <taxon>Charophyceae</taxon>
        <taxon>Charales</taxon>
        <taxon>Characeae</taxon>
        <taxon>Chara</taxon>
    </lineage>
</organism>
<keyword evidence="3" id="KW-1185">Reference proteome</keyword>
<proteinExistence type="predicted"/>
<accession>A0A388K1N5</accession>
<sequence length="409" mass="45116">MQPPSPLSGGGSRTTACMPKDEDFASGPGERVGRQVKTKKEPEVVDADDYDDDAEDDEWQDEETADVRQIRQKTMGGRCRMSKGSASTARRGKKGAAVGSEGEGDVEGEAKQRPGKEDVGGEDAITSRRGRRRHRGSRRPKYCVRPCKEDVGGEDAIAAGLGAMDSGDTYVGGKLSTTERTAVAAAVTVVLFRCQMERMTGRMKAQIRARRRKVAQCTAVEGLDTAAICDAVVHVCCTLGCGALPGATPRWWIKRRTGRAWDDLRQWDKATEDYFRDKLRMSPRVFREIAEALSSFLQRHVTFYREPLQPGQIITYAFSRWASGETYESSTCNFGIGRASGLVAVRDATATLLTVYRHKILWPTEVRKAVLLRAFAGKGFPNCHGCINCTHIYIGKPANAPGEDYYDWK</sequence>
<comment type="caution">
    <text evidence="2">The sequence shown here is derived from an EMBL/GenBank/DDBJ whole genome shotgun (WGS) entry which is preliminary data.</text>
</comment>
<evidence type="ECO:0000313" key="2">
    <source>
        <dbReference type="EMBL" id="GBG63961.1"/>
    </source>
</evidence>